<name>A0A1E5PTW5_9ACTN</name>
<evidence type="ECO:0000256" key="1">
    <source>
        <dbReference type="SAM" id="MobiDB-lite"/>
    </source>
</evidence>
<dbReference type="EMBL" id="MEHK01000001">
    <property type="protein sequence ID" value="OEJ32920.1"/>
    <property type="molecule type" value="Genomic_DNA"/>
</dbReference>
<dbReference type="Proteomes" id="UP000095705">
    <property type="component" value="Unassembled WGS sequence"/>
</dbReference>
<gene>
    <name evidence="2" type="ORF">BGK67_17700</name>
</gene>
<sequence>MATMVMNRARRCQVRWIAIAAGVLVAAGLARCLLVQVRKFLAELAEVLRVWGEVRQSLRRGRDGEERRRPRPVSRSGPSSAR</sequence>
<comment type="caution">
    <text evidence="2">The sequence shown here is derived from an EMBL/GenBank/DDBJ whole genome shotgun (WGS) entry which is preliminary data.</text>
</comment>
<keyword evidence="3" id="KW-1185">Reference proteome</keyword>
<protein>
    <submittedName>
        <fullName evidence="2">Uncharacterized protein</fullName>
    </submittedName>
</protein>
<evidence type="ECO:0000313" key="3">
    <source>
        <dbReference type="Proteomes" id="UP000095705"/>
    </source>
</evidence>
<reference evidence="2 3" key="1">
    <citation type="submission" date="2016-08" db="EMBL/GenBank/DDBJ databases">
        <title>The complete genome of Streptomyces subrutilus 10-1-1.</title>
        <authorList>
            <person name="Chen X."/>
        </authorList>
    </citation>
    <scope>NUCLEOTIDE SEQUENCE [LARGE SCALE GENOMIC DNA]</scope>
    <source>
        <strain evidence="2 3">10-1-1</strain>
    </source>
</reference>
<dbReference type="AlphaFoldDB" id="A0A1E5PTW5"/>
<proteinExistence type="predicted"/>
<feature type="compositionally biased region" description="Low complexity" evidence="1">
    <location>
        <begin position="73"/>
        <end position="82"/>
    </location>
</feature>
<organism evidence="2 3">
    <name type="scientific">Streptomyces subrutilus</name>
    <dbReference type="NCBI Taxonomy" id="36818"/>
    <lineage>
        <taxon>Bacteria</taxon>
        <taxon>Bacillati</taxon>
        <taxon>Actinomycetota</taxon>
        <taxon>Actinomycetes</taxon>
        <taxon>Kitasatosporales</taxon>
        <taxon>Streptomycetaceae</taxon>
        <taxon>Streptomyces</taxon>
    </lineage>
</organism>
<dbReference type="STRING" id="36818.BGK67_17700"/>
<feature type="region of interest" description="Disordered" evidence="1">
    <location>
        <begin position="58"/>
        <end position="82"/>
    </location>
</feature>
<evidence type="ECO:0000313" key="2">
    <source>
        <dbReference type="EMBL" id="OEJ32920.1"/>
    </source>
</evidence>
<accession>A0A1E5PTW5</accession>